<dbReference type="STRING" id="1423734.FC83_GL001438"/>
<keyword evidence="1" id="KW-0812">Transmembrane</keyword>
<proteinExistence type="predicted"/>
<keyword evidence="1" id="KW-0472">Membrane</keyword>
<evidence type="ECO:0000313" key="2">
    <source>
        <dbReference type="EMBL" id="KRM30877.1"/>
    </source>
</evidence>
<dbReference type="EMBL" id="AZGA01000087">
    <property type="protein sequence ID" value="KRM30877.1"/>
    <property type="molecule type" value="Genomic_DNA"/>
</dbReference>
<dbReference type="AlphaFoldDB" id="X0PG37"/>
<comment type="caution">
    <text evidence="2">The sequence shown here is derived from an EMBL/GenBank/DDBJ whole genome shotgun (WGS) entry which is preliminary data.</text>
</comment>
<dbReference type="Proteomes" id="UP000051236">
    <property type="component" value="Unassembled WGS sequence"/>
</dbReference>
<name>X0PG37_9LACO</name>
<feature type="transmembrane region" description="Helical" evidence="1">
    <location>
        <begin position="140"/>
        <end position="157"/>
    </location>
</feature>
<keyword evidence="3" id="KW-1185">Reference proteome</keyword>
<feature type="transmembrane region" description="Helical" evidence="1">
    <location>
        <begin position="98"/>
        <end position="120"/>
    </location>
</feature>
<feature type="transmembrane region" description="Helical" evidence="1">
    <location>
        <begin position="16"/>
        <end position="39"/>
    </location>
</feature>
<reference evidence="2 3" key="1">
    <citation type="journal article" date="2015" name="Genome Announc.">
        <title>Expanding the biotechnology potential of lactobacilli through comparative genomics of 213 strains and associated genera.</title>
        <authorList>
            <person name="Sun Z."/>
            <person name="Harris H.M."/>
            <person name="McCann A."/>
            <person name="Guo C."/>
            <person name="Argimon S."/>
            <person name="Zhang W."/>
            <person name="Yang X."/>
            <person name="Jeffery I.B."/>
            <person name="Cooney J.C."/>
            <person name="Kagawa T.F."/>
            <person name="Liu W."/>
            <person name="Song Y."/>
            <person name="Salvetti E."/>
            <person name="Wrobel A."/>
            <person name="Rasinkangas P."/>
            <person name="Parkhill J."/>
            <person name="Rea M.C."/>
            <person name="O'Sullivan O."/>
            <person name="Ritari J."/>
            <person name="Douillard F.P."/>
            <person name="Paul Ross R."/>
            <person name="Yang R."/>
            <person name="Briner A.E."/>
            <person name="Felis G.E."/>
            <person name="de Vos W.M."/>
            <person name="Barrangou R."/>
            <person name="Klaenhammer T.R."/>
            <person name="Caufield P.W."/>
            <person name="Cui Y."/>
            <person name="Zhang H."/>
            <person name="O'Toole P.W."/>
        </authorList>
    </citation>
    <scope>NUCLEOTIDE SEQUENCE [LARGE SCALE GENOMIC DNA]</scope>
    <source>
        <strain evidence="2 3">DSM 18527</strain>
    </source>
</reference>
<protein>
    <submittedName>
        <fullName evidence="2">Uncharacterized protein</fullName>
    </submittedName>
</protein>
<sequence length="243" mass="27888">MKTSLQYLWRRQRSAILIYVLAIIAFFAFNIISMASAAHSFPQSLSLAQYQQHAVGNNLSNAAFWELFGLMCVWSLPQRHLDPELAQLFQNSQQRFKAFTYGSLILALLASLMLSLYAIASFTPLTQTVARSLTPWFQPIFFFIWNTVLFWLILLLLNRIRTWQTRSWGILAIGYVIISITTGYIYRNNAESGLWQILNFPNSQPLWTLLGLILLVALTIQWQSQHLMLVGNGPRQRATADKI</sequence>
<feature type="transmembrane region" description="Helical" evidence="1">
    <location>
        <begin position="169"/>
        <end position="186"/>
    </location>
</feature>
<feature type="transmembrane region" description="Helical" evidence="1">
    <location>
        <begin position="206"/>
        <end position="222"/>
    </location>
</feature>
<organism evidence="2 3">
    <name type="scientific">Agrilactobacillus composti DSM 18527 = JCM 14202</name>
    <dbReference type="NCBI Taxonomy" id="1423734"/>
    <lineage>
        <taxon>Bacteria</taxon>
        <taxon>Bacillati</taxon>
        <taxon>Bacillota</taxon>
        <taxon>Bacilli</taxon>
        <taxon>Lactobacillales</taxon>
        <taxon>Lactobacillaceae</taxon>
        <taxon>Agrilactobacillus</taxon>
    </lineage>
</organism>
<evidence type="ECO:0000256" key="1">
    <source>
        <dbReference type="SAM" id="Phobius"/>
    </source>
</evidence>
<dbReference type="RefSeq" id="WP_035454281.1">
    <property type="nucleotide sequence ID" value="NZ_AZGA01000087.1"/>
</dbReference>
<keyword evidence="1" id="KW-1133">Transmembrane helix</keyword>
<dbReference type="PATRIC" id="fig|1423734.3.peg.1455"/>
<evidence type="ECO:0000313" key="3">
    <source>
        <dbReference type="Proteomes" id="UP000051236"/>
    </source>
</evidence>
<accession>X0PG37</accession>
<feature type="transmembrane region" description="Helical" evidence="1">
    <location>
        <begin position="59"/>
        <end position="77"/>
    </location>
</feature>
<gene>
    <name evidence="2" type="ORF">FC83_GL001438</name>
</gene>